<dbReference type="AlphaFoldDB" id="A0A427Y104"/>
<evidence type="ECO:0000256" key="6">
    <source>
        <dbReference type="SAM" id="MobiDB-lite"/>
    </source>
</evidence>
<dbReference type="GO" id="GO:0006400">
    <property type="term" value="P:tRNA modification"/>
    <property type="evidence" value="ECO:0007669"/>
    <property type="project" value="TreeGrafter"/>
</dbReference>
<evidence type="ECO:0000256" key="2">
    <source>
        <dbReference type="ARBA" id="ARBA00008999"/>
    </source>
</evidence>
<dbReference type="Pfam" id="PF16198">
    <property type="entry name" value="TruB_C_2"/>
    <property type="match status" value="1"/>
</dbReference>
<keyword evidence="5" id="KW-0413">Isomerase</keyword>
<accession>A0A427Y104</accession>
<comment type="caution">
    <text evidence="9">The sequence shown here is derived from an EMBL/GenBank/DDBJ whole genome shotgun (WGS) entry which is preliminary data.</text>
</comment>
<sequence>MPKAAPTPSFPLNGMFPVAKPTGPTSMRLIDSITPLLLESRLFDDASGPRIRPKEKNKRKRNTTHMGLKIGQGGTLDPLADGVLVLGVNRGTKHLNRFLTCSKEYESIGMLGAATTSYDAESPILHTGNFDNITREDIEKVLDQFRGVIKQTPPIFSALKMDGKPLYEYARESKPLPRAIPVREVTVSIDLIDFTPAEVVPGDGGHQYVWPKEVLSAEEKGVFSRLNKMVHEAGDEAATAEPEIDLSAPDVPEVSPQTGLRPATFKVRMTVSSGTYVRSIVHDIGLALGCGAHVVKLTRTRQGEFVLRDDQEKAAVGATEETKEDVKEEASSSAVAIDDEEAAMNAAQPVVPVIPDKMSLDHPEGATTTCIAWDVFERAIAERKETLQAEAAGREEAHAMGTSAEEIEAQFGEHAIANKRRAGPLKEWENEVLKSFVPVPLPIVRDSKSRAAGLY</sequence>
<gene>
    <name evidence="9" type="ORF">EHS24_006375</name>
</gene>
<evidence type="ECO:0000256" key="5">
    <source>
        <dbReference type="ARBA" id="ARBA00023235"/>
    </source>
</evidence>
<evidence type="ECO:0000256" key="4">
    <source>
        <dbReference type="ARBA" id="ARBA00022694"/>
    </source>
</evidence>
<dbReference type="PANTHER" id="PTHR13767:SF2">
    <property type="entry name" value="PSEUDOURIDYLATE SYNTHASE TRUB1"/>
    <property type="match status" value="1"/>
</dbReference>
<feature type="region of interest" description="Disordered" evidence="6">
    <location>
        <begin position="47"/>
        <end position="70"/>
    </location>
</feature>
<feature type="domain" description="Pseudouridine synthase II N-terminal" evidence="7">
    <location>
        <begin position="69"/>
        <end position="195"/>
    </location>
</feature>
<evidence type="ECO:0000256" key="1">
    <source>
        <dbReference type="ARBA" id="ARBA00001166"/>
    </source>
</evidence>
<dbReference type="SUPFAM" id="SSF55120">
    <property type="entry name" value="Pseudouridine synthase"/>
    <property type="match status" value="1"/>
</dbReference>
<dbReference type="Pfam" id="PF01509">
    <property type="entry name" value="TruB_N"/>
    <property type="match status" value="1"/>
</dbReference>
<dbReference type="InterPro" id="IPR002501">
    <property type="entry name" value="PsdUridine_synth_N"/>
</dbReference>
<dbReference type="EMBL" id="RSCE01000003">
    <property type="protein sequence ID" value="RSH84844.1"/>
    <property type="molecule type" value="Genomic_DNA"/>
</dbReference>
<evidence type="ECO:0000259" key="8">
    <source>
        <dbReference type="Pfam" id="PF16198"/>
    </source>
</evidence>
<comment type="catalytic activity">
    <reaction evidence="1">
        <text>a uridine in mRNA = a pseudouridine in mRNA</text>
        <dbReference type="Rhea" id="RHEA:56644"/>
        <dbReference type="Rhea" id="RHEA-COMP:14658"/>
        <dbReference type="Rhea" id="RHEA-COMP:14659"/>
        <dbReference type="ChEBI" id="CHEBI:65314"/>
        <dbReference type="ChEBI" id="CHEBI:65315"/>
    </reaction>
</comment>
<dbReference type="PANTHER" id="PTHR13767">
    <property type="entry name" value="TRNA-PSEUDOURIDINE SYNTHASE"/>
    <property type="match status" value="1"/>
</dbReference>
<keyword evidence="4" id="KW-0819">tRNA processing</keyword>
<keyword evidence="10" id="KW-1185">Reference proteome</keyword>
<evidence type="ECO:0000256" key="3">
    <source>
        <dbReference type="ARBA" id="ARBA00012787"/>
    </source>
</evidence>
<dbReference type="InterPro" id="IPR032819">
    <property type="entry name" value="TruB_C"/>
</dbReference>
<dbReference type="GO" id="GO:0005634">
    <property type="term" value="C:nucleus"/>
    <property type="evidence" value="ECO:0007669"/>
    <property type="project" value="TreeGrafter"/>
</dbReference>
<reference evidence="9 10" key="1">
    <citation type="submission" date="2018-11" db="EMBL/GenBank/DDBJ databases">
        <title>Genome sequence of Apiotrichum porosum DSM 27194.</title>
        <authorList>
            <person name="Aliyu H."/>
            <person name="Gorte O."/>
            <person name="Ochsenreither K."/>
        </authorList>
    </citation>
    <scope>NUCLEOTIDE SEQUENCE [LARGE SCALE GENOMIC DNA]</scope>
    <source>
        <strain evidence="9 10">DSM 27194</strain>
    </source>
</reference>
<dbReference type="Proteomes" id="UP000279236">
    <property type="component" value="Unassembled WGS sequence"/>
</dbReference>
<dbReference type="STRING" id="105984.A0A427Y104"/>
<dbReference type="RefSeq" id="XP_028478292.1">
    <property type="nucleotide sequence ID" value="XM_028621840.1"/>
</dbReference>
<dbReference type="GO" id="GO:0003723">
    <property type="term" value="F:RNA binding"/>
    <property type="evidence" value="ECO:0007669"/>
    <property type="project" value="InterPro"/>
</dbReference>
<proteinExistence type="inferred from homology"/>
<feature type="domain" description="tRNA pseudouridylate synthase B C-terminal" evidence="8">
    <location>
        <begin position="278"/>
        <end position="309"/>
    </location>
</feature>
<comment type="similarity">
    <text evidence="2">Belongs to the pseudouridine synthase TruB family.</text>
</comment>
<dbReference type="InterPro" id="IPR020103">
    <property type="entry name" value="PsdUridine_synth_cat_dom_sf"/>
</dbReference>
<dbReference type="GO" id="GO:0160148">
    <property type="term" value="F:tRNA pseudouridine(55) synthase activity"/>
    <property type="evidence" value="ECO:0007669"/>
    <property type="project" value="UniProtKB-EC"/>
</dbReference>
<dbReference type="GeneID" id="39590918"/>
<evidence type="ECO:0000259" key="7">
    <source>
        <dbReference type="Pfam" id="PF01509"/>
    </source>
</evidence>
<feature type="compositionally biased region" description="Basic residues" evidence="6">
    <location>
        <begin position="51"/>
        <end position="63"/>
    </location>
</feature>
<evidence type="ECO:0000313" key="10">
    <source>
        <dbReference type="Proteomes" id="UP000279236"/>
    </source>
</evidence>
<protein>
    <recommendedName>
        <fullName evidence="3">tRNA pseudouridine(55) synthase</fullName>
        <ecNumber evidence="3">5.4.99.25</ecNumber>
    </recommendedName>
</protein>
<dbReference type="EC" id="5.4.99.25" evidence="3"/>
<name>A0A427Y104_9TREE</name>
<evidence type="ECO:0000313" key="9">
    <source>
        <dbReference type="EMBL" id="RSH84844.1"/>
    </source>
</evidence>
<dbReference type="HAMAP" id="MF_01080">
    <property type="entry name" value="TruB_bact"/>
    <property type="match status" value="1"/>
</dbReference>
<dbReference type="Gene3D" id="3.30.2350.10">
    <property type="entry name" value="Pseudouridine synthase"/>
    <property type="match status" value="1"/>
</dbReference>
<dbReference type="GO" id="GO:1990481">
    <property type="term" value="P:mRNA pseudouridine synthesis"/>
    <property type="evidence" value="ECO:0007669"/>
    <property type="project" value="TreeGrafter"/>
</dbReference>
<organism evidence="9 10">
    <name type="scientific">Apiotrichum porosum</name>
    <dbReference type="NCBI Taxonomy" id="105984"/>
    <lineage>
        <taxon>Eukaryota</taxon>
        <taxon>Fungi</taxon>
        <taxon>Dikarya</taxon>
        <taxon>Basidiomycota</taxon>
        <taxon>Agaricomycotina</taxon>
        <taxon>Tremellomycetes</taxon>
        <taxon>Trichosporonales</taxon>
        <taxon>Trichosporonaceae</taxon>
        <taxon>Apiotrichum</taxon>
    </lineage>
</organism>
<dbReference type="InterPro" id="IPR014780">
    <property type="entry name" value="tRNA_psdUridine_synth_TruB"/>
</dbReference>
<dbReference type="OrthoDB" id="9995526at2759"/>